<dbReference type="InterPro" id="IPR026444">
    <property type="entry name" value="Secre_tail"/>
</dbReference>
<sequence length="287" mass="32759">MWFRRFRCPKHFRWFVSQGGERLYSEEVVDPQLRWNTIQLSEPILVDITKPLYYGVEVVECDPNDWPIGSGTYYVPDANGLDSCLTKIDGRGNLYSEDDGISWEKMSDYAEDYAYDLYCIRATLSKDLSTPSTRRIIGYKIFRNGRNLVLDEWGADYSIELNNFTDTKPLKGREACYSVQTYYSDYTGHVASEGTTDCITINGISLIQDENGLKVYPNPVKRNEIIQIETANFRNQKDSSLQIYDVSGKAVKTVKTESPITPVRLDVEAGTYILKINGNKAVKLIIE</sequence>
<gene>
    <name evidence="2" type="ORF">EZS26_001785</name>
</gene>
<evidence type="ECO:0000313" key="2">
    <source>
        <dbReference type="EMBL" id="KAA6301969.1"/>
    </source>
</evidence>
<accession>A0A5M8P0M2</accession>
<name>A0A5M8P0M2_9BACT</name>
<comment type="caution">
    <text evidence="2">The sequence shown here is derived from an EMBL/GenBank/DDBJ whole genome shotgun (WGS) entry which is preliminary data.</text>
</comment>
<protein>
    <recommendedName>
        <fullName evidence="1">Secretion system C-terminal sorting domain-containing protein</fullName>
    </recommendedName>
</protein>
<dbReference type="EMBL" id="SNRX01000011">
    <property type="protein sequence ID" value="KAA6301969.1"/>
    <property type="molecule type" value="Genomic_DNA"/>
</dbReference>
<dbReference type="Proteomes" id="UP000324575">
    <property type="component" value="Unassembled WGS sequence"/>
</dbReference>
<evidence type="ECO:0000259" key="1">
    <source>
        <dbReference type="Pfam" id="PF18962"/>
    </source>
</evidence>
<dbReference type="AlphaFoldDB" id="A0A5M8P0M2"/>
<evidence type="ECO:0000313" key="3">
    <source>
        <dbReference type="Proteomes" id="UP000324575"/>
    </source>
</evidence>
<dbReference type="Pfam" id="PF18962">
    <property type="entry name" value="Por_Secre_tail"/>
    <property type="match status" value="1"/>
</dbReference>
<proteinExistence type="predicted"/>
<feature type="domain" description="Secretion system C-terminal sorting" evidence="1">
    <location>
        <begin position="215"/>
        <end position="286"/>
    </location>
</feature>
<reference evidence="2 3" key="1">
    <citation type="submission" date="2019-03" db="EMBL/GenBank/DDBJ databases">
        <title>Single cell metagenomics reveals metabolic interactions within the superorganism composed of flagellate Streblomastix strix and complex community of Bacteroidetes bacteria on its surface.</title>
        <authorList>
            <person name="Treitli S.C."/>
            <person name="Kolisko M."/>
            <person name="Husnik F."/>
            <person name="Keeling P."/>
            <person name="Hampl V."/>
        </authorList>
    </citation>
    <scope>NUCLEOTIDE SEQUENCE [LARGE SCALE GENOMIC DNA]</scope>
    <source>
        <strain evidence="2">St1</strain>
    </source>
</reference>
<dbReference type="NCBIfam" id="TIGR04183">
    <property type="entry name" value="Por_Secre_tail"/>
    <property type="match status" value="1"/>
</dbReference>
<organism evidence="2 3">
    <name type="scientific">Candidatus Ordinivivax streblomastigis</name>
    <dbReference type="NCBI Taxonomy" id="2540710"/>
    <lineage>
        <taxon>Bacteria</taxon>
        <taxon>Pseudomonadati</taxon>
        <taxon>Bacteroidota</taxon>
        <taxon>Bacteroidia</taxon>
        <taxon>Bacteroidales</taxon>
        <taxon>Candidatus Ordinivivax</taxon>
    </lineage>
</organism>